<evidence type="ECO:0000256" key="3">
    <source>
        <dbReference type="ARBA" id="ARBA00022475"/>
    </source>
</evidence>
<name>A0ABU6F665_9ACTN</name>
<feature type="transmembrane region" description="Helical" evidence="7">
    <location>
        <begin position="180"/>
        <end position="203"/>
    </location>
</feature>
<protein>
    <submittedName>
        <fullName evidence="10">Sugar ABC transporter permease</fullName>
    </submittedName>
</protein>
<dbReference type="CDD" id="cd06261">
    <property type="entry name" value="TM_PBP2"/>
    <property type="match status" value="1"/>
</dbReference>
<organism evidence="10 11">
    <name type="scientific">Streptomyces endophyticus</name>
    <dbReference type="NCBI Taxonomy" id="714166"/>
    <lineage>
        <taxon>Bacteria</taxon>
        <taxon>Bacillati</taxon>
        <taxon>Actinomycetota</taxon>
        <taxon>Actinomycetes</taxon>
        <taxon>Kitasatosporales</taxon>
        <taxon>Streptomycetaceae</taxon>
        <taxon>Streptomyces</taxon>
    </lineage>
</organism>
<dbReference type="RefSeq" id="WP_326017691.1">
    <property type="nucleotide sequence ID" value="NZ_JAOZYC010000122.1"/>
</dbReference>
<comment type="subcellular location">
    <subcellularLocation>
        <location evidence="1 7">Cell membrane</location>
        <topology evidence="1 7">Multi-pass membrane protein</topology>
    </subcellularLocation>
</comment>
<dbReference type="Gene3D" id="1.10.3720.10">
    <property type="entry name" value="MetI-like"/>
    <property type="match status" value="1"/>
</dbReference>
<keyword evidence="11" id="KW-1185">Reference proteome</keyword>
<keyword evidence="5 7" id="KW-1133">Transmembrane helix</keyword>
<evidence type="ECO:0000256" key="6">
    <source>
        <dbReference type="ARBA" id="ARBA00023136"/>
    </source>
</evidence>
<evidence type="ECO:0000313" key="10">
    <source>
        <dbReference type="EMBL" id="MEB8339505.1"/>
    </source>
</evidence>
<keyword evidence="6 7" id="KW-0472">Membrane</keyword>
<keyword evidence="2 7" id="KW-0813">Transport</keyword>
<dbReference type="SUPFAM" id="SSF161098">
    <property type="entry name" value="MetI-like"/>
    <property type="match status" value="1"/>
</dbReference>
<comment type="similarity">
    <text evidence="7">Belongs to the binding-protein-dependent transport system permease family.</text>
</comment>
<dbReference type="EMBL" id="JAOZYC010000122">
    <property type="protein sequence ID" value="MEB8339505.1"/>
    <property type="molecule type" value="Genomic_DNA"/>
</dbReference>
<dbReference type="InterPro" id="IPR051393">
    <property type="entry name" value="ABC_transporter_permease"/>
</dbReference>
<reference evidence="10 11" key="1">
    <citation type="submission" date="2022-10" db="EMBL/GenBank/DDBJ databases">
        <authorList>
            <person name="Xie J."/>
            <person name="Shen N."/>
        </authorList>
    </citation>
    <scope>NUCLEOTIDE SEQUENCE [LARGE SCALE GENOMIC DNA]</scope>
    <source>
        <strain evidence="10 11">YIM65594</strain>
    </source>
</reference>
<feature type="transmembrane region" description="Helical" evidence="7">
    <location>
        <begin position="37"/>
        <end position="58"/>
    </location>
</feature>
<feature type="compositionally biased region" description="Low complexity" evidence="8">
    <location>
        <begin position="7"/>
        <end position="24"/>
    </location>
</feature>
<evidence type="ECO:0000259" key="9">
    <source>
        <dbReference type="PROSITE" id="PS50928"/>
    </source>
</evidence>
<sequence length="319" mass="34007">MSTVAKSPVPRSSSTARRPAPAAVPERRSPWPAIRHFLGFGAPGLLFYACFVAAPVLLSLGYSLTNANQFAPGTDFVGLDNYTRLLTDDTFLTALKVTTVLTLIIVVVPNAAGLAVAVLLDRRGRLYTALRGVFFVPVVLSSVVVSVVWQAMLTDDGLVNTLLRSLGVAAPPGWLSDPGLALYSVGFIISWQMLGFCAVVYLAGLQSVPQELHEAAQIDGAGAWLRFRKVTWPMLAPALTINTVMLLITGFKAYDHIQVLTGGGPGTGTTATLAFDVIQTGFTANRTGEASAMALLMLVIVAVVSSLVLKFLQRREVDF</sequence>
<proteinExistence type="inferred from homology"/>
<feature type="domain" description="ABC transmembrane type-1" evidence="9">
    <location>
        <begin position="95"/>
        <end position="308"/>
    </location>
</feature>
<keyword evidence="3" id="KW-1003">Cell membrane</keyword>
<dbReference type="Pfam" id="PF00528">
    <property type="entry name" value="BPD_transp_1"/>
    <property type="match status" value="1"/>
</dbReference>
<dbReference type="InterPro" id="IPR000515">
    <property type="entry name" value="MetI-like"/>
</dbReference>
<dbReference type="PANTHER" id="PTHR30193">
    <property type="entry name" value="ABC TRANSPORTER PERMEASE PROTEIN"/>
    <property type="match status" value="1"/>
</dbReference>
<comment type="caution">
    <text evidence="10">The sequence shown here is derived from an EMBL/GenBank/DDBJ whole genome shotgun (WGS) entry which is preliminary data.</text>
</comment>
<evidence type="ECO:0000313" key="11">
    <source>
        <dbReference type="Proteomes" id="UP001354931"/>
    </source>
</evidence>
<dbReference type="PROSITE" id="PS50928">
    <property type="entry name" value="ABC_TM1"/>
    <property type="match status" value="1"/>
</dbReference>
<evidence type="ECO:0000256" key="4">
    <source>
        <dbReference type="ARBA" id="ARBA00022692"/>
    </source>
</evidence>
<feature type="transmembrane region" description="Helical" evidence="7">
    <location>
        <begin position="132"/>
        <end position="152"/>
    </location>
</feature>
<evidence type="ECO:0000256" key="5">
    <source>
        <dbReference type="ARBA" id="ARBA00022989"/>
    </source>
</evidence>
<evidence type="ECO:0000256" key="7">
    <source>
        <dbReference type="RuleBase" id="RU363032"/>
    </source>
</evidence>
<feature type="transmembrane region" description="Helical" evidence="7">
    <location>
        <begin position="292"/>
        <end position="312"/>
    </location>
</feature>
<dbReference type="InterPro" id="IPR035906">
    <property type="entry name" value="MetI-like_sf"/>
</dbReference>
<feature type="region of interest" description="Disordered" evidence="8">
    <location>
        <begin position="1"/>
        <end position="24"/>
    </location>
</feature>
<gene>
    <name evidence="10" type="ORF">OKJ99_18605</name>
</gene>
<accession>A0ABU6F665</accession>
<dbReference type="PANTHER" id="PTHR30193:SF41">
    <property type="entry name" value="DIACETYLCHITOBIOSE UPTAKE SYSTEM PERMEASE PROTEIN NGCF"/>
    <property type="match status" value="1"/>
</dbReference>
<dbReference type="Proteomes" id="UP001354931">
    <property type="component" value="Unassembled WGS sequence"/>
</dbReference>
<feature type="transmembrane region" description="Helical" evidence="7">
    <location>
        <begin position="100"/>
        <end position="120"/>
    </location>
</feature>
<evidence type="ECO:0000256" key="2">
    <source>
        <dbReference type="ARBA" id="ARBA00022448"/>
    </source>
</evidence>
<feature type="transmembrane region" description="Helical" evidence="7">
    <location>
        <begin position="234"/>
        <end position="254"/>
    </location>
</feature>
<evidence type="ECO:0000256" key="1">
    <source>
        <dbReference type="ARBA" id="ARBA00004651"/>
    </source>
</evidence>
<evidence type="ECO:0000256" key="8">
    <source>
        <dbReference type="SAM" id="MobiDB-lite"/>
    </source>
</evidence>
<keyword evidence="4 7" id="KW-0812">Transmembrane</keyword>